<keyword evidence="3" id="KW-1185">Reference proteome</keyword>
<name>A0A3D9SF43_9BACL</name>
<comment type="caution">
    <text evidence="2">The sequence shown here is derived from an EMBL/GenBank/DDBJ whole genome shotgun (WGS) entry which is preliminary data.</text>
</comment>
<dbReference type="InterPro" id="IPR025012">
    <property type="entry name" value="DUF3898"/>
</dbReference>
<dbReference type="Proteomes" id="UP000256304">
    <property type="component" value="Unassembled WGS sequence"/>
</dbReference>
<dbReference type="Pfam" id="PF13037">
    <property type="entry name" value="DUF3898"/>
    <property type="match status" value="1"/>
</dbReference>
<sequence length="389" mass="44894">MLVTWVFLDTQILEAKGVASMDFIVEYLSFFVIQGEGGDTSAAKTFKHYQTLDRYDYAESELKSFLDGEFARICKRKAERHPSTDNAPTKIGRFIVEPGYELDSNPNYNTFQRLRMAESAQEFHGFADELVRLYMEAAAVRGGAFIVVHATPNRHTDEPLLFVLKCDFEPKIARITDEHNLISQVEMAISARNMKSIQYPLMPEEGMLELWELKIHQASHARYFEDFLRFVSYEKAMPELMSDHMLEMVHEYMEDKWQGQASEAREQEAQQFEVWAAREKRELQESWPQERVVAAAERLIEQQPNLSVAFKLGDWAVKGPLAEFGLSIHFATYNGRYVALIEGDGFQFDRSMSPVELLQPPDLLEVLEYVGRKREKETESASRLDGLPY</sequence>
<reference evidence="2 3" key="1">
    <citation type="submission" date="2018-08" db="EMBL/GenBank/DDBJ databases">
        <title>Genomic Encyclopedia of Type Strains, Phase III (KMG-III): the genomes of soil and plant-associated and newly described type strains.</title>
        <authorList>
            <person name="Whitman W."/>
        </authorList>
    </citation>
    <scope>NUCLEOTIDE SEQUENCE [LARGE SCALE GENOMIC DNA]</scope>
    <source>
        <strain evidence="2 3">CGMCC 1.10966</strain>
    </source>
</reference>
<organism evidence="2 3">
    <name type="scientific">Paenibacillus taihuensis</name>
    <dbReference type="NCBI Taxonomy" id="1156355"/>
    <lineage>
        <taxon>Bacteria</taxon>
        <taxon>Bacillati</taxon>
        <taxon>Bacillota</taxon>
        <taxon>Bacilli</taxon>
        <taxon>Bacillales</taxon>
        <taxon>Paenibacillaceae</taxon>
        <taxon>Paenibacillus</taxon>
    </lineage>
</organism>
<dbReference type="EMBL" id="QTTN01000001">
    <property type="protein sequence ID" value="REE94522.1"/>
    <property type="molecule type" value="Genomic_DNA"/>
</dbReference>
<dbReference type="AlphaFoldDB" id="A0A3D9SF43"/>
<evidence type="ECO:0000313" key="3">
    <source>
        <dbReference type="Proteomes" id="UP000256304"/>
    </source>
</evidence>
<accession>A0A3D9SF43</accession>
<dbReference type="InterPro" id="IPR025006">
    <property type="entry name" value="DUF3900"/>
</dbReference>
<protein>
    <submittedName>
        <fullName evidence="2">Uncharacterized protein DUF3898</fullName>
    </submittedName>
</protein>
<dbReference type="Pfam" id="PF13039">
    <property type="entry name" value="DUF3900"/>
    <property type="match status" value="1"/>
</dbReference>
<gene>
    <name evidence="2" type="ORF">A8990_101318</name>
</gene>
<evidence type="ECO:0000259" key="1">
    <source>
        <dbReference type="Pfam" id="PF13037"/>
    </source>
</evidence>
<proteinExistence type="predicted"/>
<evidence type="ECO:0000313" key="2">
    <source>
        <dbReference type="EMBL" id="REE94522.1"/>
    </source>
</evidence>
<feature type="domain" description="DUF3898" evidence="1">
    <location>
        <begin position="282"/>
        <end position="370"/>
    </location>
</feature>